<name>A0A1R3GXN2_9ROSI</name>
<evidence type="ECO:0000313" key="1">
    <source>
        <dbReference type="EMBL" id="OMO62781.1"/>
    </source>
</evidence>
<proteinExistence type="predicted"/>
<evidence type="ECO:0000313" key="2">
    <source>
        <dbReference type="Proteomes" id="UP000187203"/>
    </source>
</evidence>
<dbReference type="AlphaFoldDB" id="A0A1R3GXN2"/>
<organism evidence="1 2">
    <name type="scientific">Corchorus olitorius</name>
    <dbReference type="NCBI Taxonomy" id="93759"/>
    <lineage>
        <taxon>Eukaryota</taxon>
        <taxon>Viridiplantae</taxon>
        <taxon>Streptophyta</taxon>
        <taxon>Embryophyta</taxon>
        <taxon>Tracheophyta</taxon>
        <taxon>Spermatophyta</taxon>
        <taxon>Magnoliopsida</taxon>
        <taxon>eudicotyledons</taxon>
        <taxon>Gunneridae</taxon>
        <taxon>Pentapetalae</taxon>
        <taxon>rosids</taxon>
        <taxon>malvids</taxon>
        <taxon>Malvales</taxon>
        <taxon>Malvaceae</taxon>
        <taxon>Grewioideae</taxon>
        <taxon>Apeibeae</taxon>
        <taxon>Corchorus</taxon>
    </lineage>
</organism>
<comment type="caution">
    <text evidence="1">The sequence shown here is derived from an EMBL/GenBank/DDBJ whole genome shotgun (WGS) entry which is preliminary data.</text>
</comment>
<accession>A0A1R3GXN2</accession>
<dbReference type="Proteomes" id="UP000187203">
    <property type="component" value="Unassembled WGS sequence"/>
</dbReference>
<protein>
    <submittedName>
        <fullName evidence="1">Major histocompatibility complex, class II, DR beta 1</fullName>
    </submittedName>
</protein>
<sequence length="68" mass="7491">MARSVATRTDVLRTAPRARVAYYRHAAPNHGSVSSHAANLHLRSKLTLYPNMTATLKTENDLSKSSLN</sequence>
<keyword evidence="2" id="KW-1185">Reference proteome</keyword>
<reference evidence="2" key="1">
    <citation type="submission" date="2013-09" db="EMBL/GenBank/DDBJ databases">
        <title>Corchorus olitorius genome sequencing.</title>
        <authorList>
            <person name="Alam M."/>
            <person name="Haque M.S."/>
            <person name="Islam M.S."/>
            <person name="Emdad E.M."/>
            <person name="Islam M.M."/>
            <person name="Ahmed B."/>
            <person name="Halim A."/>
            <person name="Hossen Q.M.M."/>
            <person name="Hossain M.Z."/>
            <person name="Ahmed R."/>
            <person name="Khan M.M."/>
            <person name="Islam R."/>
            <person name="Rashid M.M."/>
            <person name="Khan S.A."/>
            <person name="Rahman M.S."/>
            <person name="Alam M."/>
            <person name="Yahiya A.S."/>
            <person name="Khan M.S."/>
            <person name="Azam M.S."/>
            <person name="Haque T."/>
            <person name="Lashkar M.Z.H."/>
            <person name="Akhand A.I."/>
            <person name="Morshed G."/>
            <person name="Roy S."/>
            <person name="Uddin K.S."/>
            <person name="Rabeya T."/>
            <person name="Hossain A.S."/>
            <person name="Chowdhury A."/>
            <person name="Snigdha A.R."/>
            <person name="Mortoza M.S."/>
            <person name="Matin S.A."/>
            <person name="Hoque S.M.E."/>
            <person name="Islam M.K."/>
            <person name="Roy D.K."/>
            <person name="Haider R."/>
            <person name="Moosa M.M."/>
            <person name="Elias S.M."/>
            <person name="Hasan A.M."/>
            <person name="Jahan S."/>
            <person name="Shafiuddin M."/>
            <person name="Mahmood N."/>
            <person name="Shommy N.S."/>
        </authorList>
    </citation>
    <scope>NUCLEOTIDE SEQUENCE [LARGE SCALE GENOMIC DNA]</scope>
    <source>
        <strain evidence="2">cv. O-4</strain>
    </source>
</reference>
<dbReference type="EMBL" id="AWUE01021284">
    <property type="protein sequence ID" value="OMO62781.1"/>
    <property type="molecule type" value="Genomic_DNA"/>
</dbReference>
<gene>
    <name evidence="1" type="ORF">COLO4_32906</name>
</gene>